<dbReference type="Proteomes" id="UP000054047">
    <property type="component" value="Unassembled WGS sequence"/>
</dbReference>
<organism evidence="1 2">
    <name type="scientific">Ancylostoma duodenale</name>
    <dbReference type="NCBI Taxonomy" id="51022"/>
    <lineage>
        <taxon>Eukaryota</taxon>
        <taxon>Metazoa</taxon>
        <taxon>Ecdysozoa</taxon>
        <taxon>Nematoda</taxon>
        <taxon>Chromadorea</taxon>
        <taxon>Rhabditida</taxon>
        <taxon>Rhabditina</taxon>
        <taxon>Rhabditomorpha</taxon>
        <taxon>Strongyloidea</taxon>
        <taxon>Ancylostomatidae</taxon>
        <taxon>Ancylostomatinae</taxon>
        <taxon>Ancylostoma</taxon>
    </lineage>
</organism>
<protein>
    <submittedName>
        <fullName evidence="1">Uncharacterized protein</fullName>
    </submittedName>
</protein>
<proteinExistence type="predicted"/>
<dbReference type="EMBL" id="KN738419">
    <property type="protein sequence ID" value="KIH54819.1"/>
    <property type="molecule type" value="Genomic_DNA"/>
</dbReference>
<name>A0A0C2G7D6_9BILA</name>
<dbReference type="OrthoDB" id="10594236at2759"/>
<accession>A0A0C2G7D6</accession>
<dbReference type="AlphaFoldDB" id="A0A0C2G7D6"/>
<evidence type="ECO:0000313" key="1">
    <source>
        <dbReference type="EMBL" id="KIH54819.1"/>
    </source>
</evidence>
<evidence type="ECO:0000313" key="2">
    <source>
        <dbReference type="Proteomes" id="UP000054047"/>
    </source>
</evidence>
<gene>
    <name evidence="1" type="ORF">ANCDUO_15031</name>
</gene>
<reference evidence="1 2" key="1">
    <citation type="submission" date="2013-12" db="EMBL/GenBank/DDBJ databases">
        <title>Draft genome of the parsitic nematode Ancylostoma duodenale.</title>
        <authorList>
            <person name="Mitreva M."/>
        </authorList>
    </citation>
    <scope>NUCLEOTIDE SEQUENCE [LARGE SCALE GENOMIC DNA]</scope>
    <source>
        <strain evidence="1 2">Zhejiang</strain>
    </source>
</reference>
<keyword evidence="2" id="KW-1185">Reference proteome</keyword>
<sequence>MKHEHTRSYSDRLNGTSWEFIGCDDYPEVHDCIAGLCCPSRGFLLRFLPEPVLGLDETLLLQLSPASSQWMQDTQLLGT</sequence>